<dbReference type="AlphaFoldDB" id="C6Y0Q1"/>
<evidence type="ECO:0000256" key="2">
    <source>
        <dbReference type="PROSITE-ProRule" id="PRU01282"/>
    </source>
</evidence>
<dbReference type="STRING" id="485917.Phep_0590"/>
<evidence type="ECO:0000313" key="4">
    <source>
        <dbReference type="Proteomes" id="UP000000852"/>
    </source>
</evidence>
<dbReference type="eggNOG" id="COG1393">
    <property type="taxonomic scope" value="Bacteria"/>
</dbReference>
<dbReference type="Gene3D" id="3.40.30.10">
    <property type="entry name" value="Glutaredoxin"/>
    <property type="match status" value="1"/>
</dbReference>
<name>C6Y0Q1_PEDHD</name>
<dbReference type="InterPro" id="IPR006504">
    <property type="entry name" value="Tscrpt_reg_Spx/MgsR"/>
</dbReference>
<accession>C6Y0Q1</accession>
<dbReference type="PROSITE" id="PS51353">
    <property type="entry name" value="ARSC"/>
    <property type="match status" value="1"/>
</dbReference>
<reference evidence="3 4" key="1">
    <citation type="journal article" date="2009" name="Stand. Genomic Sci.">
        <title>Complete genome sequence of Pedobacter heparinus type strain (HIM 762-3).</title>
        <authorList>
            <person name="Han C."/>
            <person name="Spring S."/>
            <person name="Lapidus A."/>
            <person name="Del Rio T.G."/>
            <person name="Tice H."/>
            <person name="Copeland A."/>
            <person name="Cheng J.F."/>
            <person name="Lucas S."/>
            <person name="Chen F."/>
            <person name="Nolan M."/>
            <person name="Bruce D."/>
            <person name="Goodwin L."/>
            <person name="Pitluck S."/>
            <person name="Ivanova N."/>
            <person name="Mavromatis K."/>
            <person name="Mikhailova N."/>
            <person name="Pati A."/>
            <person name="Chen A."/>
            <person name="Palaniappan K."/>
            <person name="Land M."/>
            <person name="Hauser L."/>
            <person name="Chang Y.J."/>
            <person name="Jeffries C.C."/>
            <person name="Saunders E."/>
            <person name="Chertkov O."/>
            <person name="Brettin T."/>
            <person name="Goker M."/>
            <person name="Rohde M."/>
            <person name="Bristow J."/>
            <person name="Eisen J.A."/>
            <person name="Markowitz V."/>
            <person name="Hugenholtz P."/>
            <person name="Kyrpides N.C."/>
            <person name="Klenk H.P."/>
            <person name="Detter J.C."/>
        </authorList>
    </citation>
    <scope>NUCLEOTIDE SEQUENCE [LARGE SCALE GENOMIC DNA]</scope>
    <source>
        <strain evidence="4">ATCC 13125 / DSM 2366 / CIP 104194 / JCM 7457 / NBRC 12017 / NCIMB 9290 / NRRL B-14731 / HIM 762-3</strain>
    </source>
</reference>
<dbReference type="EMBL" id="CP001681">
    <property type="protein sequence ID" value="ACU02812.1"/>
    <property type="molecule type" value="Genomic_DNA"/>
</dbReference>
<dbReference type="KEGG" id="phe:Phep_0590"/>
<sequence length="124" mass="14136">MKLNPNFVNMIIYGIPNCNTVKKARTWLEENGFNAEFHDFKKKGITAEKLNEWCKVFGWEQVLNKKGTTWRSLGPDVQQSVKDQPTAVAVMLQHNSAIKRPVIEVEGKALLISFNEDQYAAVLK</sequence>
<dbReference type="Pfam" id="PF03960">
    <property type="entry name" value="ArsC"/>
    <property type="match status" value="1"/>
</dbReference>
<evidence type="ECO:0000313" key="3">
    <source>
        <dbReference type="EMBL" id="ACU02812.1"/>
    </source>
</evidence>
<dbReference type="NCBIfam" id="TIGR01617">
    <property type="entry name" value="arsC_related"/>
    <property type="match status" value="1"/>
</dbReference>
<comment type="similarity">
    <text evidence="1 2">Belongs to the ArsC family.</text>
</comment>
<protein>
    <submittedName>
        <fullName evidence="3">Arsenate reductase and related</fullName>
    </submittedName>
</protein>
<dbReference type="PANTHER" id="PTHR30041:SF8">
    <property type="entry name" value="PROTEIN YFFB"/>
    <property type="match status" value="1"/>
</dbReference>
<dbReference type="InterPro" id="IPR006660">
    <property type="entry name" value="Arsenate_reductase-like"/>
</dbReference>
<organism evidence="3 4">
    <name type="scientific">Pedobacter heparinus (strain ATCC 13125 / DSM 2366 / CIP 104194 / JCM 7457 / NBRC 12017 / NCIMB 9290 / NRRL B-14731 / HIM 762-3)</name>
    <dbReference type="NCBI Taxonomy" id="485917"/>
    <lineage>
        <taxon>Bacteria</taxon>
        <taxon>Pseudomonadati</taxon>
        <taxon>Bacteroidota</taxon>
        <taxon>Sphingobacteriia</taxon>
        <taxon>Sphingobacteriales</taxon>
        <taxon>Sphingobacteriaceae</taxon>
        <taxon>Pedobacter</taxon>
    </lineage>
</organism>
<dbReference type="Proteomes" id="UP000000852">
    <property type="component" value="Chromosome"/>
</dbReference>
<dbReference type="CDD" id="cd03035">
    <property type="entry name" value="ArsC_Yffb"/>
    <property type="match status" value="1"/>
</dbReference>
<dbReference type="SUPFAM" id="SSF52833">
    <property type="entry name" value="Thioredoxin-like"/>
    <property type="match status" value="1"/>
</dbReference>
<evidence type="ECO:0000256" key="1">
    <source>
        <dbReference type="ARBA" id="ARBA00007198"/>
    </source>
</evidence>
<dbReference type="InterPro" id="IPR036249">
    <property type="entry name" value="Thioredoxin-like_sf"/>
</dbReference>
<keyword evidence="4" id="KW-1185">Reference proteome</keyword>
<gene>
    <name evidence="3" type="ordered locus">Phep_0590</name>
</gene>
<dbReference type="PANTHER" id="PTHR30041">
    <property type="entry name" value="ARSENATE REDUCTASE"/>
    <property type="match status" value="1"/>
</dbReference>
<proteinExistence type="inferred from homology"/>
<dbReference type="HOGENOM" id="CLU_116644_2_1_10"/>